<protein>
    <submittedName>
        <fullName evidence="3">MoaF C-terminal domain-containing protein</fullName>
    </submittedName>
</protein>
<accession>A0ABT9JSV7</accession>
<gene>
    <name evidence="3" type="ORF">Q9291_06780</name>
</gene>
<dbReference type="Gene3D" id="2.40.128.20">
    <property type="match status" value="1"/>
</dbReference>
<evidence type="ECO:0000313" key="4">
    <source>
        <dbReference type="Proteomes" id="UP001225906"/>
    </source>
</evidence>
<feature type="chain" id="PRO_5046352405" evidence="1">
    <location>
        <begin position="23"/>
        <end position="122"/>
    </location>
</feature>
<dbReference type="Pfam" id="PF22036">
    <property type="entry name" value="MoaF_like"/>
    <property type="match status" value="1"/>
</dbReference>
<sequence>MQGWIRSGIGFLLLAASQSVWAAQPWQGQFLYSYEGGSVYRVTANHQKSMHWECIQGEEAGASGEELPERIQVRPDIYFVSWTEKSGVQVTQVLDFKSMKVYSTIIDQSARYVLRGSIKREK</sequence>
<keyword evidence="4" id="KW-1185">Reference proteome</keyword>
<feature type="signal peptide" evidence="1">
    <location>
        <begin position="1"/>
        <end position="22"/>
    </location>
</feature>
<name>A0ABT9JSV7_9PROT</name>
<evidence type="ECO:0000313" key="3">
    <source>
        <dbReference type="EMBL" id="MDP8567549.1"/>
    </source>
</evidence>
<evidence type="ECO:0000259" key="2">
    <source>
        <dbReference type="Pfam" id="PF22036"/>
    </source>
</evidence>
<organism evidence="3 4">
    <name type="scientific">Methylophilus aquaticus</name>
    <dbReference type="NCBI Taxonomy" id="1971610"/>
    <lineage>
        <taxon>Bacteria</taxon>
        <taxon>Pseudomonadati</taxon>
        <taxon>Pseudomonadota</taxon>
        <taxon>Betaproteobacteria</taxon>
        <taxon>Nitrosomonadales</taxon>
        <taxon>Methylophilaceae</taxon>
        <taxon>Methylophilus</taxon>
    </lineage>
</organism>
<keyword evidence="1" id="KW-0732">Signal</keyword>
<dbReference type="InterPro" id="IPR053892">
    <property type="entry name" value="MoaF-like"/>
</dbReference>
<feature type="domain" description="MoaF-like" evidence="2">
    <location>
        <begin position="29"/>
        <end position="119"/>
    </location>
</feature>
<reference evidence="4" key="1">
    <citation type="journal article" date="2019" name="Int. J. Syst. Evol. Microbiol.">
        <title>The Global Catalogue of Microorganisms (GCM) 10K type strain sequencing project: providing services to taxonomists for standard genome sequencing and annotation.</title>
        <authorList>
            <consortium name="The Broad Institute Genomics Platform"/>
            <consortium name="The Broad Institute Genome Sequencing Center for Infectious Disease"/>
            <person name="Wu L."/>
            <person name="Ma J."/>
        </authorList>
    </citation>
    <scope>NUCLEOTIDE SEQUENCE [LARGE SCALE GENOMIC DNA]</scope>
    <source>
        <strain evidence="4">VKM B-3159</strain>
    </source>
</reference>
<proteinExistence type="predicted"/>
<evidence type="ECO:0000256" key="1">
    <source>
        <dbReference type="SAM" id="SignalP"/>
    </source>
</evidence>
<dbReference type="RefSeq" id="WP_306389273.1">
    <property type="nucleotide sequence ID" value="NZ_JAVCAP010000014.1"/>
</dbReference>
<comment type="caution">
    <text evidence="3">The sequence shown here is derived from an EMBL/GenBank/DDBJ whole genome shotgun (WGS) entry which is preliminary data.</text>
</comment>
<dbReference type="Proteomes" id="UP001225906">
    <property type="component" value="Unassembled WGS sequence"/>
</dbReference>
<dbReference type="EMBL" id="JAVCAP010000014">
    <property type="protein sequence ID" value="MDP8567549.1"/>
    <property type="molecule type" value="Genomic_DNA"/>
</dbReference>
<dbReference type="InterPro" id="IPR012674">
    <property type="entry name" value="Calycin"/>
</dbReference>